<evidence type="ECO:0000256" key="1">
    <source>
        <dbReference type="SAM" id="MobiDB-lite"/>
    </source>
</evidence>
<reference evidence="3" key="2">
    <citation type="submission" date="2025-08" db="UniProtKB">
        <authorList>
            <consortium name="Ensembl"/>
        </authorList>
    </citation>
    <scope>IDENTIFICATION</scope>
</reference>
<dbReference type="PROSITE" id="PS51390">
    <property type="entry name" value="WAP"/>
    <property type="match status" value="1"/>
</dbReference>
<organism evidence="3 4">
    <name type="scientific">Anas platyrhynchos</name>
    <name type="common">Mallard</name>
    <name type="synonym">Anas boschas</name>
    <dbReference type="NCBI Taxonomy" id="8839"/>
    <lineage>
        <taxon>Eukaryota</taxon>
        <taxon>Metazoa</taxon>
        <taxon>Chordata</taxon>
        <taxon>Craniata</taxon>
        <taxon>Vertebrata</taxon>
        <taxon>Euteleostomi</taxon>
        <taxon>Archelosauria</taxon>
        <taxon>Archosauria</taxon>
        <taxon>Dinosauria</taxon>
        <taxon>Saurischia</taxon>
        <taxon>Theropoda</taxon>
        <taxon>Coelurosauria</taxon>
        <taxon>Aves</taxon>
        <taxon>Neognathae</taxon>
        <taxon>Galloanserae</taxon>
        <taxon>Anseriformes</taxon>
        <taxon>Anatidae</taxon>
        <taxon>Anatinae</taxon>
        <taxon>Anas</taxon>
    </lineage>
</organism>
<dbReference type="Proteomes" id="UP000694400">
    <property type="component" value="Chromosome 16"/>
</dbReference>
<dbReference type="Pfam" id="PF00095">
    <property type="entry name" value="WAP"/>
    <property type="match status" value="1"/>
</dbReference>
<name>A0A8B9T1Q4_ANAPL</name>
<reference evidence="3" key="1">
    <citation type="submission" date="2019-08" db="EMBL/GenBank/DDBJ databases">
        <title>Three high-quality genomes provides insights into domestication of ducks.</title>
        <authorList>
            <person name="Hou Z.C."/>
            <person name="Zhu F."/>
            <person name="Yin Z.T."/>
            <person name="Zhang F."/>
        </authorList>
    </citation>
    <scope>NUCLEOTIDE SEQUENCE [LARGE SCALE GENOMIC DNA]</scope>
</reference>
<dbReference type="GO" id="GO:0030414">
    <property type="term" value="F:peptidase inhibitor activity"/>
    <property type="evidence" value="ECO:0007669"/>
    <property type="project" value="InterPro"/>
</dbReference>
<accession>A0A8B9T1Q4</accession>
<dbReference type="InterPro" id="IPR036645">
    <property type="entry name" value="Elafin-like_sf"/>
</dbReference>
<dbReference type="AlphaFoldDB" id="A0A8B9T1Q4"/>
<feature type="domain" description="WAP" evidence="2">
    <location>
        <begin position="25"/>
        <end position="77"/>
    </location>
</feature>
<evidence type="ECO:0000313" key="4">
    <source>
        <dbReference type="Proteomes" id="UP000694400"/>
    </source>
</evidence>
<dbReference type="SUPFAM" id="SSF57256">
    <property type="entry name" value="Elafin-like"/>
    <property type="match status" value="1"/>
</dbReference>
<evidence type="ECO:0000313" key="3">
    <source>
        <dbReference type="Ensembl" id="ENSAPLP00020014557.1"/>
    </source>
</evidence>
<sequence length="166" mass="17501">MAGGCLSPGHPLRLLPAQLWAVPAPPHLAGTAWSCPRIRVTCAIPNPPNKCDSSWQCPRHQKCCQGACGRRCLSRPPGIPTSHGTVLSEPPAVAVALGREVATGFQGWGWPRCSLSAPLPLSFPFPSVRARLLRIPVPPPVPARCSQPGEDCPAGDRDGDSSLPTL</sequence>
<dbReference type="Gene3D" id="4.10.75.10">
    <property type="entry name" value="Elafin-like"/>
    <property type="match status" value="1"/>
</dbReference>
<dbReference type="InterPro" id="IPR008197">
    <property type="entry name" value="WAP_dom"/>
</dbReference>
<evidence type="ECO:0000259" key="2">
    <source>
        <dbReference type="PROSITE" id="PS51390"/>
    </source>
</evidence>
<dbReference type="SMART" id="SM00217">
    <property type="entry name" value="WAP"/>
    <property type="match status" value="1"/>
</dbReference>
<dbReference type="Ensembl" id="ENSAPLT00020015678.1">
    <property type="protein sequence ID" value="ENSAPLP00020014557.1"/>
    <property type="gene ID" value="ENSAPLG00020010593.1"/>
</dbReference>
<proteinExistence type="predicted"/>
<protein>
    <recommendedName>
        <fullName evidence="2">WAP domain-containing protein</fullName>
    </recommendedName>
</protein>
<dbReference type="GO" id="GO:0005576">
    <property type="term" value="C:extracellular region"/>
    <property type="evidence" value="ECO:0007669"/>
    <property type="project" value="InterPro"/>
</dbReference>
<feature type="region of interest" description="Disordered" evidence="1">
    <location>
        <begin position="142"/>
        <end position="166"/>
    </location>
</feature>
<reference evidence="3" key="3">
    <citation type="submission" date="2025-09" db="UniProtKB">
        <authorList>
            <consortium name="Ensembl"/>
        </authorList>
    </citation>
    <scope>IDENTIFICATION</scope>
</reference>